<feature type="compositionally biased region" description="Basic and acidic residues" evidence="1">
    <location>
        <begin position="29"/>
        <end position="39"/>
    </location>
</feature>
<keyword evidence="3" id="KW-1185">Reference proteome</keyword>
<feature type="compositionally biased region" description="Basic and acidic residues" evidence="1">
    <location>
        <begin position="8"/>
        <end position="21"/>
    </location>
</feature>
<accession>A0AAV7PL73</accession>
<dbReference type="AlphaFoldDB" id="A0AAV7PL73"/>
<dbReference type="EMBL" id="JANPWB010000011">
    <property type="protein sequence ID" value="KAJ1128122.1"/>
    <property type="molecule type" value="Genomic_DNA"/>
</dbReference>
<name>A0AAV7PL73_PLEWA</name>
<reference evidence="2" key="1">
    <citation type="journal article" date="2022" name="bioRxiv">
        <title>Sequencing and chromosome-scale assembly of the giantPleurodeles waltlgenome.</title>
        <authorList>
            <person name="Brown T."/>
            <person name="Elewa A."/>
            <person name="Iarovenko S."/>
            <person name="Subramanian E."/>
            <person name="Araus A.J."/>
            <person name="Petzold A."/>
            <person name="Susuki M."/>
            <person name="Suzuki K.-i.T."/>
            <person name="Hayashi T."/>
            <person name="Toyoda A."/>
            <person name="Oliveira C."/>
            <person name="Osipova E."/>
            <person name="Leigh N.D."/>
            <person name="Simon A."/>
            <person name="Yun M.H."/>
        </authorList>
    </citation>
    <scope>NUCLEOTIDE SEQUENCE</scope>
    <source>
        <strain evidence="2">20211129_DDA</strain>
        <tissue evidence="2">Liver</tissue>
    </source>
</reference>
<comment type="caution">
    <text evidence="2">The sequence shown here is derived from an EMBL/GenBank/DDBJ whole genome shotgun (WGS) entry which is preliminary data.</text>
</comment>
<protein>
    <submittedName>
        <fullName evidence="2">Uncharacterized protein</fullName>
    </submittedName>
</protein>
<evidence type="ECO:0000256" key="1">
    <source>
        <dbReference type="SAM" id="MobiDB-lite"/>
    </source>
</evidence>
<sequence>MDGVEGEVCGRSRSVGERIRTTDTATGKEQGRERRREPVGECPKVSTASSAVQEAHREASSHASGEAWHTQVRPETR</sequence>
<evidence type="ECO:0000313" key="3">
    <source>
        <dbReference type="Proteomes" id="UP001066276"/>
    </source>
</evidence>
<proteinExistence type="predicted"/>
<evidence type="ECO:0000313" key="2">
    <source>
        <dbReference type="EMBL" id="KAJ1128122.1"/>
    </source>
</evidence>
<feature type="region of interest" description="Disordered" evidence="1">
    <location>
        <begin position="1"/>
        <end position="77"/>
    </location>
</feature>
<gene>
    <name evidence="2" type="ORF">NDU88_006501</name>
</gene>
<dbReference type="Proteomes" id="UP001066276">
    <property type="component" value="Chromosome 7"/>
</dbReference>
<organism evidence="2 3">
    <name type="scientific">Pleurodeles waltl</name>
    <name type="common">Iberian ribbed newt</name>
    <dbReference type="NCBI Taxonomy" id="8319"/>
    <lineage>
        <taxon>Eukaryota</taxon>
        <taxon>Metazoa</taxon>
        <taxon>Chordata</taxon>
        <taxon>Craniata</taxon>
        <taxon>Vertebrata</taxon>
        <taxon>Euteleostomi</taxon>
        <taxon>Amphibia</taxon>
        <taxon>Batrachia</taxon>
        <taxon>Caudata</taxon>
        <taxon>Salamandroidea</taxon>
        <taxon>Salamandridae</taxon>
        <taxon>Pleurodelinae</taxon>
        <taxon>Pleurodeles</taxon>
    </lineage>
</organism>